<protein>
    <submittedName>
        <fullName evidence="1">Uncharacterized protein</fullName>
    </submittedName>
</protein>
<name>A0A084ZCC1_9ENTR</name>
<feature type="non-terminal residue" evidence="1">
    <location>
        <position position="50"/>
    </location>
</feature>
<evidence type="ECO:0000313" key="2">
    <source>
        <dbReference type="Proteomes" id="UP000028630"/>
    </source>
</evidence>
<dbReference type="EMBL" id="JMTB01000161">
    <property type="protein sequence ID" value="KFB95115.1"/>
    <property type="molecule type" value="Genomic_DNA"/>
</dbReference>
<proteinExistence type="predicted"/>
<dbReference type="Proteomes" id="UP000028630">
    <property type="component" value="Unassembled WGS sequence"/>
</dbReference>
<evidence type="ECO:0000313" key="1">
    <source>
        <dbReference type="EMBL" id="KFB95115.1"/>
    </source>
</evidence>
<dbReference type="AlphaFoldDB" id="A0A084ZCC1"/>
<dbReference type="OrthoDB" id="7067906at2"/>
<reference evidence="2" key="1">
    <citation type="submission" date="2014-05" db="EMBL/GenBank/DDBJ databases">
        <title>ATOL: Assembling a taxonomically balanced genome-scale reconstruction of the evolutionary history of the Enterobacteriaceae.</title>
        <authorList>
            <person name="Plunkett G. III"/>
            <person name="Neeno-Eckwall E.C."/>
            <person name="Glasner J.D."/>
            <person name="Perna N.T."/>
        </authorList>
    </citation>
    <scope>NUCLEOTIDE SEQUENCE [LARGE SCALE GENOMIC DNA]</scope>
    <source>
        <strain evidence="2">ATCC 49490</strain>
    </source>
</reference>
<gene>
    <name evidence="1" type="ORF">GTGU_04707</name>
</gene>
<comment type="caution">
    <text evidence="1">The sequence shown here is derived from an EMBL/GenBank/DDBJ whole genome shotgun (WGS) entry which is preliminary data.</text>
</comment>
<organism evidence="1 2">
    <name type="scientific">Trabulsiella guamensis ATCC 49490</name>
    <dbReference type="NCBI Taxonomy" id="1005994"/>
    <lineage>
        <taxon>Bacteria</taxon>
        <taxon>Pseudomonadati</taxon>
        <taxon>Pseudomonadota</taxon>
        <taxon>Gammaproteobacteria</taxon>
        <taxon>Enterobacterales</taxon>
        <taxon>Enterobacteriaceae</taxon>
        <taxon>Trabulsiella</taxon>
    </lineage>
</organism>
<keyword evidence="2" id="KW-1185">Reference proteome</keyword>
<accession>A0A084ZCC1</accession>
<sequence>MKPISRTCTLPLQVEVEGRTWRLFDVYFTDSDKRKYSFYIYAINREHASY</sequence>